<sequence length="298" mass="31725">MTVRSARHLTVSAAHEARLAVQVHEGVLEHDPSLPTVVMAHGWTLTHAAWRPVLEELLTHRAVRVVTYDQRGHGDSTMGRPPKATVRLLGDDLAEVIAATVPGDSPLVLVGHSMGGMTIMAYAGSRHADFGRRVRGTVLVGTAASVQGRRPIPLESLVMGVASRAPRIGAGIFVPSAIQGPMIFGRDADPADVKEVVGLIKRTKMPTIGAFFTAIEAHDEIASLAHFVDVPTHILVGSKDRLTPVAWARMLQEQIPGSRLTVLPDLGHMLAYEATGTVTDAVIEFVDCPVDSPPVASA</sequence>
<protein>
    <submittedName>
        <fullName evidence="2">Putative lipase</fullName>
    </submittedName>
</protein>
<gene>
    <name evidence="2" type="ORF">BN10_800009</name>
</gene>
<dbReference type="EMBL" id="CAIZ01000153">
    <property type="protein sequence ID" value="CCH71105.1"/>
    <property type="molecule type" value="Genomic_DNA"/>
</dbReference>
<dbReference type="SUPFAM" id="SSF53474">
    <property type="entry name" value="alpha/beta-Hydrolases"/>
    <property type="match status" value="1"/>
</dbReference>
<dbReference type="PANTHER" id="PTHR43798">
    <property type="entry name" value="MONOACYLGLYCEROL LIPASE"/>
    <property type="match status" value="1"/>
</dbReference>
<proteinExistence type="predicted"/>
<organism evidence="2 3">
    <name type="scientific">Phycicoccus elongatus Lp2</name>
    <dbReference type="NCBI Taxonomy" id="1193181"/>
    <lineage>
        <taxon>Bacteria</taxon>
        <taxon>Bacillati</taxon>
        <taxon>Actinomycetota</taxon>
        <taxon>Actinomycetes</taxon>
        <taxon>Micrococcales</taxon>
        <taxon>Intrasporangiaceae</taxon>
        <taxon>Phycicoccus</taxon>
    </lineage>
</organism>
<comment type="caution">
    <text evidence="2">The sequence shown here is derived from an EMBL/GenBank/DDBJ whole genome shotgun (WGS) entry which is preliminary data.</text>
</comment>
<dbReference type="InterPro" id="IPR050266">
    <property type="entry name" value="AB_hydrolase_sf"/>
</dbReference>
<feature type="domain" description="Serine aminopeptidase S33" evidence="1">
    <location>
        <begin position="36"/>
        <end position="273"/>
    </location>
</feature>
<dbReference type="HOGENOM" id="CLU_020336_6_1_11"/>
<keyword evidence="3" id="KW-1185">Reference proteome</keyword>
<evidence type="ECO:0000259" key="1">
    <source>
        <dbReference type="Pfam" id="PF12146"/>
    </source>
</evidence>
<accession>N0E543</accession>
<dbReference type="OrthoDB" id="5422338at2"/>
<dbReference type="Pfam" id="PF12146">
    <property type="entry name" value="Hydrolase_4"/>
    <property type="match status" value="1"/>
</dbReference>
<name>N0E543_9MICO</name>
<evidence type="ECO:0000313" key="2">
    <source>
        <dbReference type="EMBL" id="CCH71105.1"/>
    </source>
</evidence>
<evidence type="ECO:0000313" key="3">
    <source>
        <dbReference type="Proteomes" id="UP000013167"/>
    </source>
</evidence>
<dbReference type="AlphaFoldDB" id="N0E543"/>
<dbReference type="RefSeq" id="WP_010850937.1">
    <property type="nucleotide sequence ID" value="NZ_HF570956.1"/>
</dbReference>
<dbReference type="eggNOG" id="COG2267">
    <property type="taxonomic scope" value="Bacteria"/>
</dbReference>
<dbReference type="STRING" id="1193181.BN10_800009"/>
<dbReference type="Proteomes" id="UP000013167">
    <property type="component" value="Unassembled WGS sequence"/>
</dbReference>
<dbReference type="InterPro" id="IPR022742">
    <property type="entry name" value="Hydrolase_4"/>
</dbReference>
<dbReference type="InterPro" id="IPR000073">
    <property type="entry name" value="AB_hydrolase_1"/>
</dbReference>
<dbReference type="GO" id="GO:0003824">
    <property type="term" value="F:catalytic activity"/>
    <property type="evidence" value="ECO:0007669"/>
    <property type="project" value="InterPro"/>
</dbReference>
<dbReference type="Gene3D" id="3.40.50.1820">
    <property type="entry name" value="alpha/beta hydrolase"/>
    <property type="match status" value="1"/>
</dbReference>
<reference evidence="2 3" key="1">
    <citation type="journal article" date="2013" name="ISME J.">
        <title>A metabolic model for members of the genus Tetrasphaera involved in enhanced biological phosphorus removal.</title>
        <authorList>
            <person name="Kristiansen R."/>
            <person name="Nguyen H.T.T."/>
            <person name="Saunders A.M."/>
            <person name="Nielsen J.L."/>
            <person name="Wimmer R."/>
            <person name="Le V.Q."/>
            <person name="McIlroy S.J."/>
            <person name="Petrovski S."/>
            <person name="Seviour R.J."/>
            <person name="Calteau A."/>
            <person name="Nielsen K.L."/>
            <person name="Nielsen P.H."/>
        </authorList>
    </citation>
    <scope>NUCLEOTIDE SEQUENCE [LARGE SCALE GENOMIC DNA]</scope>
    <source>
        <strain evidence="2 3">Lp2</strain>
    </source>
</reference>
<dbReference type="PRINTS" id="PR00111">
    <property type="entry name" value="ABHYDROLASE"/>
</dbReference>
<dbReference type="PRINTS" id="PR00412">
    <property type="entry name" value="EPOXHYDRLASE"/>
</dbReference>
<dbReference type="InterPro" id="IPR029058">
    <property type="entry name" value="AB_hydrolase_fold"/>
</dbReference>
<dbReference type="InterPro" id="IPR000639">
    <property type="entry name" value="Epox_hydrolase-like"/>
</dbReference>